<protein>
    <submittedName>
        <fullName evidence="1">Uncharacterized protein</fullName>
    </submittedName>
</protein>
<dbReference type="EMBL" id="GBRH01245793">
    <property type="protein sequence ID" value="JAD52102.1"/>
    <property type="molecule type" value="Transcribed_RNA"/>
</dbReference>
<sequence length="49" mass="5644">MGCDIILLSLSRFRWKTSLQPTVLLYDNMLLSSLTNWEDLLATELVESL</sequence>
<name>A0A0A9AYJ1_ARUDO</name>
<dbReference type="AlphaFoldDB" id="A0A0A9AYJ1"/>
<accession>A0A0A9AYJ1</accession>
<reference evidence="1" key="1">
    <citation type="submission" date="2014-09" db="EMBL/GenBank/DDBJ databases">
        <authorList>
            <person name="Magalhaes I.L.F."/>
            <person name="Oliveira U."/>
            <person name="Santos F.R."/>
            <person name="Vidigal T.H.D.A."/>
            <person name="Brescovit A.D."/>
            <person name="Santos A.J."/>
        </authorList>
    </citation>
    <scope>NUCLEOTIDE SEQUENCE</scope>
    <source>
        <tissue evidence="1">Shoot tissue taken approximately 20 cm above the soil surface</tissue>
    </source>
</reference>
<evidence type="ECO:0000313" key="1">
    <source>
        <dbReference type="EMBL" id="JAD52102.1"/>
    </source>
</evidence>
<proteinExistence type="predicted"/>
<reference evidence="1" key="2">
    <citation type="journal article" date="2015" name="Data Brief">
        <title>Shoot transcriptome of the giant reed, Arundo donax.</title>
        <authorList>
            <person name="Barrero R.A."/>
            <person name="Guerrero F.D."/>
            <person name="Moolhuijzen P."/>
            <person name="Goolsby J.A."/>
            <person name="Tidwell J."/>
            <person name="Bellgard S.E."/>
            <person name="Bellgard M.I."/>
        </authorList>
    </citation>
    <scope>NUCLEOTIDE SEQUENCE</scope>
    <source>
        <tissue evidence="1">Shoot tissue taken approximately 20 cm above the soil surface</tissue>
    </source>
</reference>
<organism evidence="1">
    <name type="scientific">Arundo donax</name>
    <name type="common">Giant reed</name>
    <name type="synonym">Donax arundinaceus</name>
    <dbReference type="NCBI Taxonomy" id="35708"/>
    <lineage>
        <taxon>Eukaryota</taxon>
        <taxon>Viridiplantae</taxon>
        <taxon>Streptophyta</taxon>
        <taxon>Embryophyta</taxon>
        <taxon>Tracheophyta</taxon>
        <taxon>Spermatophyta</taxon>
        <taxon>Magnoliopsida</taxon>
        <taxon>Liliopsida</taxon>
        <taxon>Poales</taxon>
        <taxon>Poaceae</taxon>
        <taxon>PACMAD clade</taxon>
        <taxon>Arundinoideae</taxon>
        <taxon>Arundineae</taxon>
        <taxon>Arundo</taxon>
    </lineage>
</organism>